<evidence type="ECO:0000313" key="11">
    <source>
        <dbReference type="Proteomes" id="UP001164746"/>
    </source>
</evidence>
<dbReference type="PANTHER" id="PTHR23226:SF416">
    <property type="entry name" value="FI01424P"/>
    <property type="match status" value="1"/>
</dbReference>
<protein>
    <submittedName>
        <fullName evidence="10">ZN665-like protein</fullName>
    </submittedName>
</protein>
<dbReference type="SUPFAM" id="SSF57667">
    <property type="entry name" value="beta-beta-alpha zinc fingers"/>
    <property type="match status" value="5"/>
</dbReference>
<comment type="subcellular location">
    <subcellularLocation>
        <location evidence="1">Nucleus</location>
    </subcellularLocation>
</comment>
<evidence type="ECO:0000256" key="5">
    <source>
        <dbReference type="ARBA" id="ARBA00022833"/>
    </source>
</evidence>
<dbReference type="PROSITE" id="PS50157">
    <property type="entry name" value="ZINC_FINGER_C2H2_2"/>
    <property type="match status" value="9"/>
</dbReference>
<dbReference type="Pfam" id="PF00096">
    <property type="entry name" value="zf-C2H2"/>
    <property type="match status" value="3"/>
</dbReference>
<feature type="domain" description="C2H2-type" evidence="9">
    <location>
        <begin position="335"/>
        <end position="358"/>
    </location>
</feature>
<dbReference type="PROSITE" id="PS00028">
    <property type="entry name" value="ZINC_FINGER_C2H2_1"/>
    <property type="match status" value="7"/>
</dbReference>
<dbReference type="Pfam" id="PF13465">
    <property type="entry name" value="zf-H2C2_2"/>
    <property type="match status" value="2"/>
</dbReference>
<evidence type="ECO:0000256" key="3">
    <source>
        <dbReference type="ARBA" id="ARBA00022737"/>
    </source>
</evidence>
<evidence type="ECO:0000256" key="2">
    <source>
        <dbReference type="ARBA" id="ARBA00022723"/>
    </source>
</evidence>
<dbReference type="SMART" id="SM00355">
    <property type="entry name" value="ZnF_C2H2"/>
    <property type="match status" value="10"/>
</dbReference>
<feature type="domain" description="C2H2-type" evidence="9">
    <location>
        <begin position="201"/>
        <end position="228"/>
    </location>
</feature>
<keyword evidence="6" id="KW-0539">Nucleus</keyword>
<feature type="domain" description="C2H2-type" evidence="9">
    <location>
        <begin position="177"/>
        <end position="204"/>
    </location>
</feature>
<evidence type="ECO:0000256" key="6">
    <source>
        <dbReference type="ARBA" id="ARBA00023242"/>
    </source>
</evidence>
<proteinExistence type="predicted"/>
<keyword evidence="8" id="KW-0812">Transmembrane</keyword>
<evidence type="ECO:0000256" key="4">
    <source>
        <dbReference type="ARBA" id="ARBA00022771"/>
    </source>
</evidence>
<sequence>MTDYVVFLNLFSLTKNDVFSLSCIVTFFVLLTLVKFIFFEAMPILWQGFSPPVNTGETHAYTHRREAVHMSPSSKRCQFCNMEFRHMSILERHLRIHTGEKPFKCPICERGFTRNSSMKRHYLTEIKLLSKYIYKSLRNPVLIVSASLRRCQFCEKEFRHLSLLKRHMRTHTGEKPFKCPVCERGFTQKTSMRVHLFISSRQCKFCGKAFRHISLLERHVRIHTGEKPFQCPVCEQGFTWKSSMKRHLFTAHEEHFTSLCTFCGRYLPSPSLLARHVRVHTGERPFKCPVCGKSFTQKGSMMRGQLRQCPYCSKYFPTPSLLAMHVRVHTGEKPFKCPVCSQGFAQKGTMRGHVYSKHEEQFLKHFKK</sequence>
<feature type="domain" description="C2H2-type" evidence="9">
    <location>
        <begin position="229"/>
        <end position="257"/>
    </location>
</feature>
<evidence type="ECO:0000256" key="7">
    <source>
        <dbReference type="PROSITE-ProRule" id="PRU00042"/>
    </source>
</evidence>
<dbReference type="EMBL" id="CP111021">
    <property type="protein sequence ID" value="WAR18146.1"/>
    <property type="molecule type" value="Genomic_DNA"/>
</dbReference>
<dbReference type="Proteomes" id="UP001164746">
    <property type="component" value="Chromosome 10"/>
</dbReference>
<feature type="domain" description="C2H2-type" evidence="9">
    <location>
        <begin position="149"/>
        <end position="176"/>
    </location>
</feature>
<keyword evidence="8" id="KW-1133">Transmembrane helix</keyword>
<organism evidence="10 11">
    <name type="scientific">Mya arenaria</name>
    <name type="common">Soft-shell clam</name>
    <dbReference type="NCBI Taxonomy" id="6604"/>
    <lineage>
        <taxon>Eukaryota</taxon>
        <taxon>Metazoa</taxon>
        <taxon>Spiralia</taxon>
        <taxon>Lophotrochozoa</taxon>
        <taxon>Mollusca</taxon>
        <taxon>Bivalvia</taxon>
        <taxon>Autobranchia</taxon>
        <taxon>Heteroconchia</taxon>
        <taxon>Euheterodonta</taxon>
        <taxon>Imparidentia</taxon>
        <taxon>Neoheterodontei</taxon>
        <taxon>Myida</taxon>
        <taxon>Myoidea</taxon>
        <taxon>Myidae</taxon>
        <taxon>Mya</taxon>
    </lineage>
</organism>
<keyword evidence="2" id="KW-0479">Metal-binding</keyword>
<name>A0ABY7FFY6_MYAAR</name>
<dbReference type="Gene3D" id="3.30.160.60">
    <property type="entry name" value="Classic Zinc Finger"/>
    <property type="match status" value="10"/>
</dbReference>
<evidence type="ECO:0000256" key="1">
    <source>
        <dbReference type="ARBA" id="ARBA00004123"/>
    </source>
</evidence>
<keyword evidence="8" id="KW-0472">Membrane</keyword>
<keyword evidence="4 7" id="KW-0863">Zinc-finger</keyword>
<keyword evidence="5" id="KW-0862">Zinc</keyword>
<evidence type="ECO:0000259" key="9">
    <source>
        <dbReference type="PROSITE" id="PS50157"/>
    </source>
</evidence>
<reference evidence="10" key="1">
    <citation type="submission" date="2022-11" db="EMBL/GenBank/DDBJ databases">
        <title>Centuries of genome instability and evolution in soft-shell clam transmissible cancer (bioRxiv).</title>
        <authorList>
            <person name="Hart S.F.M."/>
            <person name="Yonemitsu M.A."/>
            <person name="Giersch R.M."/>
            <person name="Beal B.F."/>
            <person name="Arriagada G."/>
            <person name="Davis B.W."/>
            <person name="Ostrander E.A."/>
            <person name="Goff S.P."/>
            <person name="Metzger M.J."/>
        </authorList>
    </citation>
    <scope>NUCLEOTIDE SEQUENCE</scope>
    <source>
        <strain evidence="10">MELC-2E11</strain>
        <tissue evidence="10">Siphon/mantle</tissue>
    </source>
</reference>
<dbReference type="InterPro" id="IPR013087">
    <property type="entry name" value="Znf_C2H2_type"/>
</dbReference>
<feature type="domain" description="C2H2-type" evidence="9">
    <location>
        <begin position="75"/>
        <end position="102"/>
    </location>
</feature>
<dbReference type="InterPro" id="IPR036236">
    <property type="entry name" value="Znf_C2H2_sf"/>
</dbReference>
<feature type="domain" description="C2H2-type" evidence="9">
    <location>
        <begin position="307"/>
        <end position="334"/>
    </location>
</feature>
<accession>A0ABY7FFY6</accession>
<keyword evidence="3" id="KW-0677">Repeat</keyword>
<feature type="transmembrane region" description="Helical" evidence="8">
    <location>
        <begin position="18"/>
        <end position="38"/>
    </location>
</feature>
<feature type="domain" description="C2H2-type" evidence="9">
    <location>
        <begin position="258"/>
        <end position="285"/>
    </location>
</feature>
<dbReference type="PANTHER" id="PTHR23226">
    <property type="entry name" value="ZINC FINGER AND SCAN DOMAIN-CONTAINING"/>
    <property type="match status" value="1"/>
</dbReference>
<feature type="domain" description="C2H2-type" evidence="9">
    <location>
        <begin position="103"/>
        <end position="121"/>
    </location>
</feature>
<keyword evidence="11" id="KW-1185">Reference proteome</keyword>
<gene>
    <name evidence="10" type="ORF">MAR_032740</name>
</gene>
<evidence type="ECO:0000256" key="8">
    <source>
        <dbReference type="SAM" id="Phobius"/>
    </source>
</evidence>
<evidence type="ECO:0000313" key="10">
    <source>
        <dbReference type="EMBL" id="WAR18146.1"/>
    </source>
</evidence>